<reference evidence="4" key="1">
    <citation type="journal article" date="2019" name="Int. J. Syst. Evol. Microbiol.">
        <title>The Global Catalogue of Microorganisms (GCM) 10K type strain sequencing project: providing services to taxonomists for standard genome sequencing and annotation.</title>
        <authorList>
            <consortium name="The Broad Institute Genomics Platform"/>
            <consortium name="The Broad Institute Genome Sequencing Center for Infectious Disease"/>
            <person name="Wu L."/>
            <person name="Ma J."/>
        </authorList>
    </citation>
    <scope>NUCLEOTIDE SEQUENCE [LARGE SCALE GENOMIC DNA]</scope>
    <source>
        <strain evidence="4">CCUG 53816</strain>
    </source>
</reference>
<proteinExistence type="inferred from homology"/>
<gene>
    <name evidence="3" type="primary">flgA</name>
    <name evidence="3" type="ORF">ACFOPX_06270</name>
</gene>
<name>A0ABV7ZHT0_9HELI</name>
<dbReference type="RefSeq" id="WP_104751772.1">
    <property type="nucleotide sequence ID" value="NZ_FZMF01000006.1"/>
</dbReference>
<protein>
    <recommendedName>
        <fullName evidence="1">Flagella basal body P-ring formation protein FlgA</fullName>
    </recommendedName>
</protein>
<comment type="subcellular location">
    <subcellularLocation>
        <location evidence="1">Periplasm</location>
    </subcellularLocation>
</comment>
<evidence type="ECO:0000259" key="2">
    <source>
        <dbReference type="Pfam" id="PF13144"/>
    </source>
</evidence>
<comment type="similarity">
    <text evidence="1">Belongs to the FlgA family.</text>
</comment>
<dbReference type="PANTHER" id="PTHR36307:SF1">
    <property type="entry name" value="FLAGELLA BASAL BODY P-RING FORMATION PROTEIN FLGA"/>
    <property type="match status" value="1"/>
</dbReference>
<sequence>MRAFCLLFLCCQLLLGDPLNLVAQRIQKSYEHFYHAYHFHVSRVQVQIASGDMARLSAFLAPYANQQGAPFHLRPQQFLRKEGLVRVGDSLLKYQVIADMQVYKTKGVLKKDVNLDSQNTYAQNVPFEQFNTMPLDDSYINNSSTKSFLGANTLLSVDKVAPKILVYKNEIFSATLISGSISLETSLQALQNGSLNQVIEALNMESKKRVQVRITGLLKGEVL</sequence>
<dbReference type="Gene3D" id="2.30.30.760">
    <property type="match status" value="1"/>
</dbReference>
<dbReference type="InterPro" id="IPR017585">
    <property type="entry name" value="SAF_FlgA"/>
</dbReference>
<keyword evidence="4" id="KW-1185">Reference proteome</keyword>
<comment type="caution">
    <text evidence="3">The sequence shown here is derived from an EMBL/GenBank/DDBJ whole genome shotgun (WGS) entry which is preliminary data.</text>
</comment>
<dbReference type="InterPro" id="IPR039246">
    <property type="entry name" value="Flagellar_FlgA"/>
</dbReference>
<dbReference type="EMBL" id="JBHRZO010000039">
    <property type="protein sequence ID" value="MFC3848127.1"/>
    <property type="molecule type" value="Genomic_DNA"/>
</dbReference>
<evidence type="ECO:0000313" key="4">
    <source>
        <dbReference type="Proteomes" id="UP001595783"/>
    </source>
</evidence>
<accession>A0ABV7ZHT0</accession>
<dbReference type="PANTHER" id="PTHR36307">
    <property type="entry name" value="FLAGELLA BASAL BODY P-RING FORMATION PROTEIN FLGA"/>
    <property type="match status" value="1"/>
</dbReference>
<dbReference type="NCBIfam" id="TIGR03170">
    <property type="entry name" value="flgA_cterm"/>
    <property type="match status" value="1"/>
</dbReference>
<comment type="function">
    <text evidence="1">Involved in the assembly process of the P-ring formation. It may associate with FlgF on the rod constituting a structure essential for the P-ring assembly or may act as a modulator protein for the P-ring assembly.</text>
</comment>
<keyword evidence="3" id="KW-0966">Cell projection</keyword>
<organism evidence="3 4">
    <name type="scientific">Helicobacter baculiformis</name>
    <dbReference type="NCBI Taxonomy" id="427351"/>
    <lineage>
        <taxon>Bacteria</taxon>
        <taxon>Pseudomonadati</taxon>
        <taxon>Campylobacterota</taxon>
        <taxon>Epsilonproteobacteria</taxon>
        <taxon>Campylobacterales</taxon>
        <taxon>Helicobacteraceae</taxon>
        <taxon>Helicobacter</taxon>
    </lineage>
</organism>
<dbReference type="Pfam" id="PF13144">
    <property type="entry name" value="ChapFlgA"/>
    <property type="match status" value="1"/>
</dbReference>
<evidence type="ECO:0000313" key="3">
    <source>
        <dbReference type="EMBL" id="MFC3848127.1"/>
    </source>
</evidence>
<evidence type="ECO:0000256" key="1">
    <source>
        <dbReference type="RuleBase" id="RU362063"/>
    </source>
</evidence>
<dbReference type="Proteomes" id="UP001595783">
    <property type="component" value="Unassembled WGS sequence"/>
</dbReference>
<keyword evidence="1" id="KW-1005">Bacterial flagellum biogenesis</keyword>
<feature type="domain" description="Flagella basal body P-ring formation protein FlgA SAF" evidence="2">
    <location>
        <begin position="100"/>
        <end position="219"/>
    </location>
</feature>
<keyword evidence="3" id="KW-0282">Flagellum</keyword>
<keyword evidence="1" id="KW-0574">Periplasm</keyword>
<keyword evidence="3" id="KW-0969">Cilium</keyword>